<evidence type="ECO:0000313" key="12">
    <source>
        <dbReference type="Proteomes" id="UP000214673"/>
    </source>
</evidence>
<feature type="domain" description="Cation/H+ exchanger transmembrane" evidence="8">
    <location>
        <begin position="16"/>
        <end position="83"/>
    </location>
</feature>
<dbReference type="Gene3D" id="1.20.1530.20">
    <property type="match status" value="1"/>
</dbReference>
<dbReference type="EMBL" id="NIPX01000031">
    <property type="protein sequence ID" value="OWJ81944.1"/>
    <property type="molecule type" value="Genomic_DNA"/>
</dbReference>
<dbReference type="Proteomes" id="UP000214673">
    <property type="component" value="Unassembled WGS sequence"/>
</dbReference>
<evidence type="ECO:0000259" key="8">
    <source>
        <dbReference type="Pfam" id="PF00999"/>
    </source>
</evidence>
<evidence type="ECO:0000256" key="7">
    <source>
        <dbReference type="SAM" id="Phobius"/>
    </source>
</evidence>
<dbReference type="Proteomes" id="UP000196640">
    <property type="component" value="Unassembled WGS sequence"/>
</dbReference>
<evidence type="ECO:0000256" key="4">
    <source>
        <dbReference type="ARBA" id="ARBA00022692"/>
    </source>
</evidence>
<organism evidence="10 11">
    <name type="scientific">Haematobacter missouriensis</name>
    <dbReference type="NCBI Taxonomy" id="366616"/>
    <lineage>
        <taxon>Bacteria</taxon>
        <taxon>Pseudomonadati</taxon>
        <taxon>Pseudomonadota</taxon>
        <taxon>Alphaproteobacteria</taxon>
        <taxon>Rhodobacterales</taxon>
        <taxon>Paracoccaceae</taxon>
        <taxon>Haematobacter</taxon>
    </lineage>
</organism>
<comment type="similarity">
    <text evidence="2">Belongs to the monovalent cation:proton antiporter 2 (CPA2) transporter (TC 2.A.37) family.</text>
</comment>
<keyword evidence="5 7" id="KW-1133">Transmembrane helix</keyword>
<feature type="transmembrane region" description="Helical" evidence="7">
    <location>
        <begin position="33"/>
        <end position="52"/>
    </location>
</feature>
<comment type="caution">
    <text evidence="10">The sequence shown here is derived from an EMBL/GenBank/DDBJ whole genome shotgun (WGS) entry which is preliminary data.</text>
</comment>
<sequence length="98" mass="10133">MDGVTGFVESAALLVFAAFVLVTICSRIGVPSIVGYILAGIVIGPAGLGLIAESAALSSIGEIGVVLLLFALGLEFSFEKLVRWRRLNHAEDAMIASG</sequence>
<dbReference type="InterPro" id="IPR006153">
    <property type="entry name" value="Cation/H_exchanger_TM"/>
</dbReference>
<name>A0A212AKA6_9RHOB</name>
<evidence type="ECO:0000313" key="9">
    <source>
        <dbReference type="EMBL" id="OWJ73754.1"/>
    </source>
</evidence>
<dbReference type="AlphaFoldDB" id="A0A212AKA6"/>
<reference evidence="11 12" key="1">
    <citation type="submission" date="2016-11" db="EMBL/GenBank/DDBJ databases">
        <title>Comparison of Traditional DNA-DNA Hybridization with In Silico Genomic Analysis.</title>
        <authorList>
            <person name="Nicholson A.C."/>
            <person name="Sammons S."/>
            <person name="Humrighouse B.W."/>
            <person name="Graziano J."/>
            <person name="Lasker B."/>
            <person name="Whitney A.M."/>
            <person name="Mcquiston J.R."/>
        </authorList>
    </citation>
    <scope>NUCLEOTIDE SEQUENCE [LARGE SCALE GENOMIC DNA]</scope>
    <source>
        <strain evidence="9 12">H1892</strain>
        <strain evidence="10 11">H2381</strain>
    </source>
</reference>
<keyword evidence="3" id="KW-0813">Transport</keyword>
<dbReference type="STRING" id="366616.CG51_18550"/>
<feature type="transmembrane region" description="Helical" evidence="7">
    <location>
        <begin position="58"/>
        <end position="78"/>
    </location>
</feature>
<dbReference type="OrthoDB" id="9781411at2"/>
<dbReference type="Pfam" id="PF00999">
    <property type="entry name" value="Na_H_Exchanger"/>
    <property type="match status" value="1"/>
</dbReference>
<evidence type="ECO:0000256" key="6">
    <source>
        <dbReference type="ARBA" id="ARBA00023136"/>
    </source>
</evidence>
<evidence type="ECO:0000256" key="3">
    <source>
        <dbReference type="ARBA" id="ARBA00022448"/>
    </source>
</evidence>
<dbReference type="GO" id="GO:1902600">
    <property type="term" value="P:proton transmembrane transport"/>
    <property type="evidence" value="ECO:0007669"/>
    <property type="project" value="InterPro"/>
</dbReference>
<feature type="transmembrane region" description="Helical" evidence="7">
    <location>
        <begin position="6"/>
        <end position="26"/>
    </location>
</feature>
<keyword evidence="4 7" id="KW-0812">Transmembrane</keyword>
<keyword evidence="6 7" id="KW-0472">Membrane</keyword>
<comment type="subcellular location">
    <subcellularLocation>
        <location evidence="1">Membrane</location>
        <topology evidence="1">Multi-pass membrane protein</topology>
    </subcellularLocation>
</comment>
<evidence type="ECO:0000256" key="5">
    <source>
        <dbReference type="ARBA" id="ARBA00022989"/>
    </source>
</evidence>
<protein>
    <recommendedName>
        <fullName evidence="8">Cation/H+ exchanger transmembrane domain-containing protein</fullName>
    </recommendedName>
</protein>
<evidence type="ECO:0000313" key="10">
    <source>
        <dbReference type="EMBL" id="OWJ81944.1"/>
    </source>
</evidence>
<evidence type="ECO:0000256" key="1">
    <source>
        <dbReference type="ARBA" id="ARBA00004141"/>
    </source>
</evidence>
<dbReference type="GO" id="GO:0016020">
    <property type="term" value="C:membrane"/>
    <property type="evidence" value="ECO:0007669"/>
    <property type="project" value="UniProtKB-SubCell"/>
</dbReference>
<dbReference type="EMBL" id="NIPV01000089">
    <property type="protein sequence ID" value="OWJ73754.1"/>
    <property type="molecule type" value="Genomic_DNA"/>
</dbReference>
<evidence type="ECO:0000256" key="2">
    <source>
        <dbReference type="ARBA" id="ARBA00005551"/>
    </source>
</evidence>
<proteinExistence type="inferred from homology"/>
<keyword evidence="12" id="KW-1185">Reference proteome</keyword>
<dbReference type="RefSeq" id="WP_051930880.1">
    <property type="nucleotide sequence ID" value="NZ_CALUEG010000024.1"/>
</dbReference>
<dbReference type="InterPro" id="IPR038770">
    <property type="entry name" value="Na+/solute_symporter_sf"/>
</dbReference>
<dbReference type="PANTHER" id="PTHR42751:SF3">
    <property type="entry name" value="SODIUM_GLUTAMATE SYMPORTER"/>
    <property type="match status" value="1"/>
</dbReference>
<gene>
    <name evidence="10" type="ORF">CDV52_15920</name>
    <name evidence="9" type="ORF">CDV53_15210</name>
</gene>
<evidence type="ECO:0000313" key="11">
    <source>
        <dbReference type="Proteomes" id="UP000196640"/>
    </source>
</evidence>
<dbReference type="PANTHER" id="PTHR42751">
    <property type="entry name" value="SODIUM/HYDROGEN EXCHANGER FAMILY/TRKA DOMAIN PROTEIN"/>
    <property type="match status" value="1"/>
</dbReference>
<accession>A0A212AKA6</accession>
<dbReference type="GO" id="GO:0015297">
    <property type="term" value="F:antiporter activity"/>
    <property type="evidence" value="ECO:0007669"/>
    <property type="project" value="InterPro"/>
</dbReference>